<keyword evidence="3" id="KW-1185">Reference proteome</keyword>
<feature type="domain" description="DUF6916" evidence="1">
    <location>
        <begin position="5"/>
        <end position="93"/>
    </location>
</feature>
<evidence type="ECO:0000313" key="2">
    <source>
        <dbReference type="EMBL" id="TKC91197.1"/>
    </source>
</evidence>
<evidence type="ECO:0000259" key="1">
    <source>
        <dbReference type="Pfam" id="PF21880"/>
    </source>
</evidence>
<proteinExistence type="predicted"/>
<comment type="caution">
    <text evidence="2">The sequence shown here is derived from an EMBL/GenBank/DDBJ whole genome shotgun (WGS) entry which is preliminary data.</text>
</comment>
<reference evidence="2 3" key="1">
    <citation type="submission" date="2019-04" db="EMBL/GenBank/DDBJ databases">
        <title>Trinickia sp. 7GSK02, isolated from subtropical forest soil.</title>
        <authorList>
            <person name="Gao Z.-H."/>
            <person name="Qiu L.-H."/>
        </authorList>
    </citation>
    <scope>NUCLEOTIDE SEQUENCE [LARGE SCALE GENOMIC DNA]</scope>
    <source>
        <strain evidence="2 3">7GSK02</strain>
    </source>
</reference>
<accession>A0A4U1ICE6</accession>
<gene>
    <name evidence="2" type="ORF">FAZ69_07515</name>
</gene>
<dbReference type="InterPro" id="IPR054209">
    <property type="entry name" value="DUF6916"/>
</dbReference>
<sequence length="113" mass="11661">MSVPTHAALVAAIGQPFAFALPDGGAVEAHLVAAPLGVPMDDDYVCYSAIFQLPFGVHLPQAVFRITAPGGDAWDLLATPTRPADGHATLTAVMHCLRSSTPDGQAGDIPRST</sequence>
<dbReference type="OrthoDB" id="9015698at2"/>
<protein>
    <recommendedName>
        <fullName evidence="1">DUF6916 domain-containing protein</fullName>
    </recommendedName>
</protein>
<dbReference type="Pfam" id="PF21880">
    <property type="entry name" value="DUF6916"/>
    <property type="match status" value="1"/>
</dbReference>
<dbReference type="RefSeq" id="WP_136893313.1">
    <property type="nucleotide sequence ID" value="NZ_SWJE01000003.1"/>
</dbReference>
<organism evidence="2 3">
    <name type="scientific">Trinickia terrae</name>
    <dbReference type="NCBI Taxonomy" id="2571161"/>
    <lineage>
        <taxon>Bacteria</taxon>
        <taxon>Pseudomonadati</taxon>
        <taxon>Pseudomonadota</taxon>
        <taxon>Betaproteobacteria</taxon>
        <taxon>Burkholderiales</taxon>
        <taxon>Burkholderiaceae</taxon>
        <taxon>Trinickia</taxon>
    </lineage>
</organism>
<evidence type="ECO:0000313" key="3">
    <source>
        <dbReference type="Proteomes" id="UP000305539"/>
    </source>
</evidence>
<dbReference type="EMBL" id="SWJE01000003">
    <property type="protein sequence ID" value="TKC91197.1"/>
    <property type="molecule type" value="Genomic_DNA"/>
</dbReference>
<dbReference type="Proteomes" id="UP000305539">
    <property type="component" value="Unassembled WGS sequence"/>
</dbReference>
<dbReference type="AlphaFoldDB" id="A0A4U1ICE6"/>
<name>A0A4U1ICE6_9BURK</name>